<feature type="compositionally biased region" description="Acidic residues" evidence="1">
    <location>
        <begin position="176"/>
        <end position="195"/>
    </location>
</feature>
<feature type="compositionally biased region" description="Polar residues" evidence="1">
    <location>
        <begin position="429"/>
        <end position="449"/>
    </location>
</feature>
<accession>C5M1X4</accession>
<dbReference type="OrthoDB" id="4081733at2759"/>
<feature type="compositionally biased region" description="Polar residues" evidence="1">
    <location>
        <begin position="290"/>
        <end position="310"/>
    </location>
</feature>
<feature type="compositionally biased region" description="Basic and acidic residues" evidence="1">
    <location>
        <begin position="475"/>
        <end position="500"/>
    </location>
</feature>
<feature type="compositionally biased region" description="Polar residues" evidence="1">
    <location>
        <begin position="79"/>
        <end position="99"/>
    </location>
</feature>
<feature type="compositionally biased region" description="Basic and acidic residues" evidence="1">
    <location>
        <begin position="345"/>
        <end position="366"/>
    </location>
</feature>
<protein>
    <recommendedName>
        <fullName evidence="4">Protein FYV8</fullName>
    </recommendedName>
</protein>
<feature type="region of interest" description="Disordered" evidence="1">
    <location>
        <begin position="1"/>
        <end position="99"/>
    </location>
</feature>
<dbReference type="KEGG" id="ctp:CTRG_00063"/>
<dbReference type="Proteomes" id="UP000002037">
    <property type="component" value="Unassembled WGS sequence"/>
</dbReference>
<feature type="compositionally biased region" description="Basic and acidic residues" evidence="1">
    <location>
        <begin position="604"/>
        <end position="619"/>
    </location>
</feature>
<sequence>MTDRFGRQKSQRWVNSVPTYGDWGDDEYGYENDDGYEYQDEDYESQQQQQQPQKNPTPQRFELPSDHVPPLPAVDIKEYQNQAQSNTATTNGTIPQSDIAPSNLVLSIDKDKHVGELSSDDEIPQVESNNDSFYNPDSKYSDEPEYSPENPHPLSSMGQPGLRLSIYRKDIKSAEEVFDGLPEDDQDENDSIGDEADFKSVIPSSTTKDVPVHETTAFNESVPPSLVLSVDKRNNNGIYSDSSEDDMNDSDDVRSEVGFNETVEHFQKSSSKSTSNTPTIDTRNVKPLIHQSSHQSFEPPTPTYSYSRQASIPPESPSVASETSFNSEYSYQKEPISLRLATHQETTEFSKEQHQEEDKEEKDEPVHPVATNVLEETKTITNQEQPGLVLSVDKRKFDLSDDDDDDDDWGYNSQNSSNDEYADGGLNVPQDSQPDIDSFINELNNSSGGDKSDDILPPLDHDVSLPDFENTSFSKFDEEKPLQQKDEQSHHDYKEEVNNKEDDDDDDYSFPIKPLSISQQKEAHDDYLNTLSGRRQSVRKPPRQSVVFSDDFPGIDVGKLDELHEQEAEEVSQIHEQEQDHGQQHEQEEEEEVEHEEEDATSGHLKEPVNEDGSRKESLELVPPELHSVHSSGSLSTGILSMETSSQKGTDGADEFLPKDVRDSRRISTSSNATFNLGGWTPNTDRFRSQFINDNDSESINYNPEKSTYDNFTKIRNTNSSIAEEISNSSSLSVPETIDAGMPSIREDPASEDEHEHSDTEETNKVEQYHGDDQSINPAMTMSSFNDSVLGDHIYQRPLFKEERLTPAASKEDLLPQKYHSLIPPDARKASDSSETTERARSTSTSTMKTDATVRVTPKVNTPSAITPGKYPVSDWKSIITISQPQDRIAALKQALFKEQEYDSGIQTWLNYALKQEPSFNTHLSIGRVASQAYQNAAHNDLRRHASLRTTVNLVKDKVEGTTGSLGKTTGSFGKKLFSRSKKFIKSTTGDK</sequence>
<feature type="compositionally biased region" description="Basic and acidic residues" evidence="1">
    <location>
        <begin position="826"/>
        <end position="841"/>
    </location>
</feature>
<feature type="compositionally biased region" description="Basic and acidic residues" evidence="1">
    <location>
        <begin position="745"/>
        <end position="773"/>
    </location>
</feature>
<evidence type="ECO:0008006" key="4">
    <source>
        <dbReference type="Google" id="ProtNLM"/>
    </source>
</evidence>
<reference evidence="2 3" key="1">
    <citation type="journal article" date="2009" name="Nature">
        <title>Evolution of pathogenicity and sexual reproduction in eight Candida genomes.</title>
        <authorList>
            <person name="Butler G."/>
            <person name="Rasmussen M.D."/>
            <person name="Lin M.F."/>
            <person name="Santos M.A."/>
            <person name="Sakthikumar S."/>
            <person name="Munro C.A."/>
            <person name="Rheinbay E."/>
            <person name="Grabherr M."/>
            <person name="Forche A."/>
            <person name="Reedy J.L."/>
            <person name="Agrafioti I."/>
            <person name="Arnaud M.B."/>
            <person name="Bates S."/>
            <person name="Brown A.J."/>
            <person name="Brunke S."/>
            <person name="Costanzo M.C."/>
            <person name="Fitzpatrick D.A."/>
            <person name="de Groot P.W."/>
            <person name="Harris D."/>
            <person name="Hoyer L.L."/>
            <person name="Hube B."/>
            <person name="Klis F.M."/>
            <person name="Kodira C."/>
            <person name="Lennard N."/>
            <person name="Logue M.E."/>
            <person name="Martin R."/>
            <person name="Neiman A.M."/>
            <person name="Nikolaou E."/>
            <person name="Quail M.A."/>
            <person name="Quinn J."/>
            <person name="Santos M.C."/>
            <person name="Schmitzberger F.F."/>
            <person name="Sherlock G."/>
            <person name="Shah P."/>
            <person name="Silverstein K.A."/>
            <person name="Skrzypek M.S."/>
            <person name="Soll D."/>
            <person name="Staggs R."/>
            <person name="Stansfield I."/>
            <person name="Stumpf M.P."/>
            <person name="Sudbery P.E."/>
            <person name="Srikantha T."/>
            <person name="Zeng Q."/>
            <person name="Berman J."/>
            <person name="Berriman M."/>
            <person name="Heitman J."/>
            <person name="Gow N.A."/>
            <person name="Lorenz M.C."/>
            <person name="Birren B.W."/>
            <person name="Kellis M."/>
            <person name="Cuomo C.A."/>
        </authorList>
    </citation>
    <scope>NUCLEOTIDE SEQUENCE [LARGE SCALE GENOMIC DNA]</scope>
    <source>
        <strain evidence="3">ATCC MYA-3404 / T1</strain>
    </source>
</reference>
<dbReference type="VEuPathDB" id="FungiDB:CTRG_00063"/>
<feature type="compositionally biased region" description="Polar residues" evidence="1">
    <location>
        <begin position="126"/>
        <end position="135"/>
    </location>
</feature>
<feature type="compositionally biased region" description="Acidic residues" evidence="1">
    <location>
        <begin position="400"/>
        <end position="409"/>
    </location>
</feature>
<feature type="compositionally biased region" description="Basic and acidic residues" evidence="1">
    <location>
        <begin position="656"/>
        <end position="666"/>
    </location>
</feature>
<feature type="region of interest" description="Disordered" evidence="1">
    <location>
        <begin position="111"/>
        <end position="161"/>
    </location>
</feature>
<dbReference type="HOGENOM" id="CLU_015976_0_0_1"/>
<feature type="compositionally biased region" description="Acidic residues" evidence="1">
    <location>
        <begin position="23"/>
        <end position="44"/>
    </location>
</feature>
<evidence type="ECO:0000313" key="3">
    <source>
        <dbReference type="Proteomes" id="UP000002037"/>
    </source>
</evidence>
<feature type="compositionally biased region" description="Basic and acidic residues" evidence="1">
    <location>
        <begin position="558"/>
        <end position="586"/>
    </location>
</feature>
<feature type="compositionally biased region" description="Low complexity" evidence="1">
    <location>
        <begin position="268"/>
        <end position="277"/>
    </location>
</feature>
<name>C5M1X4_CANTT</name>
<organism evidence="2 3">
    <name type="scientific">Candida tropicalis (strain ATCC MYA-3404 / T1)</name>
    <name type="common">Yeast</name>
    <dbReference type="NCBI Taxonomy" id="294747"/>
    <lineage>
        <taxon>Eukaryota</taxon>
        <taxon>Fungi</taxon>
        <taxon>Dikarya</taxon>
        <taxon>Ascomycota</taxon>
        <taxon>Saccharomycotina</taxon>
        <taxon>Pichiomycetes</taxon>
        <taxon>Debaryomycetaceae</taxon>
        <taxon>Candida/Lodderomyces clade</taxon>
        <taxon>Candida</taxon>
    </lineage>
</organism>
<feature type="compositionally biased region" description="Polar residues" evidence="1">
    <location>
        <begin position="629"/>
        <end position="649"/>
    </location>
</feature>
<feature type="region of interest" description="Disordered" evidence="1">
    <location>
        <begin position="822"/>
        <end position="849"/>
    </location>
</feature>
<feature type="compositionally biased region" description="Polar residues" evidence="1">
    <location>
        <begin position="318"/>
        <end position="330"/>
    </location>
</feature>
<proteinExistence type="predicted"/>
<feature type="compositionally biased region" description="Basic and acidic residues" evidence="1">
    <location>
        <begin position="450"/>
        <end position="464"/>
    </location>
</feature>
<keyword evidence="3" id="KW-1185">Reference proteome</keyword>
<evidence type="ECO:0000313" key="2">
    <source>
        <dbReference type="EMBL" id="EER35324.1"/>
    </source>
</evidence>
<feature type="region of interest" description="Disordered" evidence="1">
    <location>
        <begin position="175"/>
        <end position="685"/>
    </location>
</feature>
<gene>
    <name evidence="2" type="ORF">CTRG_00063</name>
</gene>
<dbReference type="AlphaFoldDB" id="C5M1X4"/>
<feature type="region of interest" description="Disordered" evidence="1">
    <location>
        <begin position="726"/>
        <end position="774"/>
    </location>
</feature>
<dbReference type="GeneID" id="8296228"/>
<evidence type="ECO:0000256" key="1">
    <source>
        <dbReference type="SAM" id="MobiDB-lite"/>
    </source>
</evidence>
<dbReference type="EMBL" id="GG692395">
    <property type="protein sequence ID" value="EER35324.1"/>
    <property type="molecule type" value="Genomic_DNA"/>
</dbReference>
<dbReference type="eggNOG" id="ENOG502R9W7">
    <property type="taxonomic scope" value="Eukaryota"/>
</dbReference>
<feature type="compositionally biased region" description="Acidic residues" evidence="1">
    <location>
        <begin position="587"/>
        <end position="600"/>
    </location>
</feature>
<dbReference type="RefSeq" id="XP_002545282.1">
    <property type="nucleotide sequence ID" value="XM_002545236.1"/>
</dbReference>